<sequence length="113" mass="12859">MSGPLGLVASKEEAKGHSKRSQHAVEYRMRARLTDWKPGGVSSWSPAQHSPHFSRFGIRHTWRESRNRTQGSTQTSLPLDQYPLRKHGHNLRPYPSRRTRSSTNSYPGPMPLA</sequence>
<evidence type="ECO:0000256" key="1">
    <source>
        <dbReference type="SAM" id="MobiDB-lite"/>
    </source>
</evidence>
<reference evidence="2" key="2">
    <citation type="submission" date="2020-11" db="EMBL/GenBank/DDBJ databases">
        <authorList>
            <person name="McCartney M.A."/>
            <person name="Auch B."/>
            <person name="Kono T."/>
            <person name="Mallez S."/>
            <person name="Becker A."/>
            <person name="Gohl D.M."/>
            <person name="Silverstein K.A.T."/>
            <person name="Koren S."/>
            <person name="Bechman K.B."/>
            <person name="Herman A."/>
            <person name="Abrahante J.E."/>
            <person name="Garbe J."/>
        </authorList>
    </citation>
    <scope>NUCLEOTIDE SEQUENCE</scope>
    <source>
        <strain evidence="2">Duluth1</strain>
        <tissue evidence="2">Whole animal</tissue>
    </source>
</reference>
<comment type="caution">
    <text evidence="2">The sequence shown here is derived from an EMBL/GenBank/DDBJ whole genome shotgun (WGS) entry which is preliminary data.</text>
</comment>
<accession>A0A9D4R3T7</accession>
<feature type="region of interest" description="Disordered" evidence="1">
    <location>
        <begin position="63"/>
        <end position="113"/>
    </location>
</feature>
<dbReference type="EMBL" id="JAIWYP010000003">
    <property type="protein sequence ID" value="KAH3853168.1"/>
    <property type="molecule type" value="Genomic_DNA"/>
</dbReference>
<dbReference type="Proteomes" id="UP000828390">
    <property type="component" value="Unassembled WGS sequence"/>
</dbReference>
<organism evidence="2 3">
    <name type="scientific">Dreissena polymorpha</name>
    <name type="common">Zebra mussel</name>
    <name type="synonym">Mytilus polymorpha</name>
    <dbReference type="NCBI Taxonomy" id="45954"/>
    <lineage>
        <taxon>Eukaryota</taxon>
        <taxon>Metazoa</taxon>
        <taxon>Spiralia</taxon>
        <taxon>Lophotrochozoa</taxon>
        <taxon>Mollusca</taxon>
        <taxon>Bivalvia</taxon>
        <taxon>Autobranchia</taxon>
        <taxon>Heteroconchia</taxon>
        <taxon>Euheterodonta</taxon>
        <taxon>Imparidentia</taxon>
        <taxon>Neoheterodontei</taxon>
        <taxon>Myida</taxon>
        <taxon>Dreissenoidea</taxon>
        <taxon>Dreissenidae</taxon>
        <taxon>Dreissena</taxon>
    </lineage>
</organism>
<evidence type="ECO:0000313" key="3">
    <source>
        <dbReference type="Proteomes" id="UP000828390"/>
    </source>
</evidence>
<evidence type="ECO:0000313" key="2">
    <source>
        <dbReference type="EMBL" id="KAH3853168.1"/>
    </source>
</evidence>
<name>A0A9D4R3T7_DREPO</name>
<proteinExistence type="predicted"/>
<gene>
    <name evidence="2" type="ORF">DPMN_095690</name>
</gene>
<feature type="compositionally biased region" description="Polar residues" evidence="1">
    <location>
        <begin position="68"/>
        <end position="78"/>
    </location>
</feature>
<feature type="region of interest" description="Disordered" evidence="1">
    <location>
        <begin position="1"/>
        <end position="24"/>
    </location>
</feature>
<feature type="compositionally biased region" description="Basic residues" evidence="1">
    <location>
        <begin position="84"/>
        <end position="100"/>
    </location>
</feature>
<reference evidence="2" key="1">
    <citation type="journal article" date="2019" name="bioRxiv">
        <title>The Genome of the Zebra Mussel, Dreissena polymorpha: A Resource for Invasive Species Research.</title>
        <authorList>
            <person name="McCartney M.A."/>
            <person name="Auch B."/>
            <person name="Kono T."/>
            <person name="Mallez S."/>
            <person name="Zhang Y."/>
            <person name="Obille A."/>
            <person name="Becker A."/>
            <person name="Abrahante J.E."/>
            <person name="Garbe J."/>
            <person name="Badalamenti J.P."/>
            <person name="Herman A."/>
            <person name="Mangelson H."/>
            <person name="Liachko I."/>
            <person name="Sullivan S."/>
            <person name="Sone E.D."/>
            <person name="Koren S."/>
            <person name="Silverstein K.A.T."/>
            <person name="Beckman K.B."/>
            <person name="Gohl D.M."/>
        </authorList>
    </citation>
    <scope>NUCLEOTIDE SEQUENCE</scope>
    <source>
        <strain evidence="2">Duluth1</strain>
        <tissue evidence="2">Whole animal</tissue>
    </source>
</reference>
<keyword evidence="3" id="KW-1185">Reference proteome</keyword>
<protein>
    <submittedName>
        <fullName evidence="2">Uncharacterized protein</fullName>
    </submittedName>
</protein>
<dbReference type="AlphaFoldDB" id="A0A9D4R3T7"/>